<keyword evidence="1 4" id="KW-0732">Signal</keyword>
<dbReference type="OrthoDB" id="773062at2759"/>
<evidence type="ECO:0000259" key="5">
    <source>
        <dbReference type="PROSITE" id="PS51277"/>
    </source>
</evidence>
<dbReference type="SMART" id="SM01045">
    <property type="entry name" value="BURP"/>
    <property type="match status" value="1"/>
</dbReference>
<reference evidence="6" key="1">
    <citation type="submission" date="2020-02" db="EMBL/GenBank/DDBJ databases">
        <authorList>
            <person name="Scholz U."/>
            <person name="Mascher M."/>
            <person name="Fiebig A."/>
        </authorList>
    </citation>
    <scope>NUCLEOTIDE SEQUENCE</scope>
</reference>
<name>A0A7I8L129_SPIIN</name>
<dbReference type="PANTHER" id="PTHR31458">
    <property type="entry name" value="POLYGALACTURONASE 1 BETA-LIKE PROTEIN 2"/>
    <property type="match status" value="1"/>
</dbReference>
<dbReference type="EMBL" id="LR746273">
    <property type="protein sequence ID" value="CAA7403729.1"/>
    <property type="molecule type" value="Genomic_DNA"/>
</dbReference>
<dbReference type="Pfam" id="PF03181">
    <property type="entry name" value="BURP"/>
    <property type="match status" value="1"/>
</dbReference>
<feature type="domain" description="BURP" evidence="5">
    <location>
        <begin position="398"/>
        <end position="609"/>
    </location>
</feature>
<protein>
    <recommendedName>
        <fullName evidence="5">BURP domain-containing protein</fullName>
    </recommendedName>
</protein>
<evidence type="ECO:0000256" key="1">
    <source>
        <dbReference type="ARBA" id="ARBA00022729"/>
    </source>
</evidence>
<evidence type="ECO:0000313" key="7">
    <source>
        <dbReference type="Proteomes" id="UP000663760"/>
    </source>
</evidence>
<accession>A0A7I8L129</accession>
<feature type="chain" id="PRO_5029516899" description="BURP domain-containing protein" evidence="4">
    <location>
        <begin position="24"/>
        <end position="611"/>
    </location>
</feature>
<feature type="region of interest" description="Disordered" evidence="3">
    <location>
        <begin position="311"/>
        <end position="332"/>
    </location>
</feature>
<dbReference type="Proteomes" id="UP000663760">
    <property type="component" value="Chromosome 10"/>
</dbReference>
<evidence type="ECO:0000256" key="3">
    <source>
        <dbReference type="SAM" id="MobiDB-lite"/>
    </source>
</evidence>
<proteinExistence type="predicted"/>
<organism evidence="6 7">
    <name type="scientific">Spirodela intermedia</name>
    <name type="common">Intermediate duckweed</name>
    <dbReference type="NCBI Taxonomy" id="51605"/>
    <lineage>
        <taxon>Eukaryota</taxon>
        <taxon>Viridiplantae</taxon>
        <taxon>Streptophyta</taxon>
        <taxon>Embryophyta</taxon>
        <taxon>Tracheophyta</taxon>
        <taxon>Spermatophyta</taxon>
        <taxon>Magnoliopsida</taxon>
        <taxon>Liliopsida</taxon>
        <taxon>Araceae</taxon>
        <taxon>Lemnoideae</taxon>
        <taxon>Spirodela</taxon>
    </lineage>
</organism>
<feature type="signal peptide" evidence="4">
    <location>
        <begin position="1"/>
        <end position="23"/>
    </location>
</feature>
<evidence type="ECO:0000256" key="2">
    <source>
        <dbReference type="ARBA" id="ARBA00023180"/>
    </source>
</evidence>
<keyword evidence="7" id="KW-1185">Reference proteome</keyword>
<dbReference type="AlphaFoldDB" id="A0A7I8L129"/>
<dbReference type="InterPro" id="IPR051897">
    <property type="entry name" value="PG-associated_BURP"/>
</dbReference>
<evidence type="ECO:0000256" key="4">
    <source>
        <dbReference type="SAM" id="SignalP"/>
    </source>
</evidence>
<gene>
    <name evidence="6" type="ORF">SI8410_10014407</name>
</gene>
<dbReference type="PANTHER" id="PTHR31458:SF2">
    <property type="entry name" value="POLYGALACTURONASE 1 BETA-LIKE PROTEIN 2"/>
    <property type="match status" value="1"/>
</dbReference>
<keyword evidence="2" id="KW-0325">Glycoprotein</keyword>
<evidence type="ECO:0000313" key="6">
    <source>
        <dbReference type="EMBL" id="CAA7403729.1"/>
    </source>
</evidence>
<sequence>MAFTCRRLLLGLLLLLPRLGCSAAEAESPFSPRASLLRQWKRLFASEQMPSILLDKASPLNATQVAAFSRYIADGTLPSHLRVFCSAANLFCDDKNPANVTSDVSGDAEFESYSNKDFRRYQKGTVFGGDNFKNYSVGENVARDTFLRYGQDGTSGFEQFTNYALTTNVGGSGFTSYDDNSNGGGGVFHSYGMQSNVQGHDFAAYGADSSAVSDSFTSYSEESNVVRNDFKGYGKDASSMPSTFTGYSTKSNVGTSTFKGYSAGGNGGTGMFQSYGESENIARSDFLSYGADGNGDFNQFRSYGEQASQSDNSFRSYAKGNNAPLEDFSNYGNSTTSSKNEFVEYNKDAGGVDPFLRFTTYVGNQTSFKQYFRTPGTFIDYINSSQASAAATVEPGKFFRRANLAEGKSIPMPDIRDKMPPRSFLPRALAQRLPFGSARLPELVRLLGAAVLQGSMAKTVAECERPAVKDEIKRCPTSLEAMAEFAASVLGKSAAVSTTASTAGWGKTLVVGKVAPRRGGGETAAVSCHQSLFPYLVYYCHAVPRVAVYDVELKEDARGEVVNHGVAICHLDTTQWSAGHAAFVALGPAPGKIEVCHWIFENDLIWVARDG</sequence>
<dbReference type="PROSITE" id="PS51277">
    <property type="entry name" value="BURP"/>
    <property type="match status" value="1"/>
</dbReference>
<dbReference type="InterPro" id="IPR004873">
    <property type="entry name" value="BURP_dom"/>
</dbReference>